<proteinExistence type="predicted"/>
<evidence type="ECO:0000313" key="2">
    <source>
        <dbReference type="Proteomes" id="UP000189739"/>
    </source>
</evidence>
<keyword evidence="2" id="KW-1185">Reference proteome</keyword>
<dbReference type="Proteomes" id="UP000189739">
    <property type="component" value="Unassembled WGS sequence"/>
</dbReference>
<reference evidence="1 2" key="1">
    <citation type="submission" date="2016-07" db="EMBL/GenBank/DDBJ databases">
        <title>Genomic analysis of zinc-resistant bacterium Mucilaginibacter pedocola TBZ30.</title>
        <authorList>
            <person name="Huang J."/>
            <person name="Tang J."/>
        </authorList>
    </citation>
    <scope>NUCLEOTIDE SEQUENCE [LARGE SCALE GENOMIC DNA]</scope>
    <source>
        <strain evidence="1 2">TBZ30</strain>
    </source>
</reference>
<name>A0A1S9PK72_9SPHI</name>
<dbReference type="AlphaFoldDB" id="A0A1S9PK72"/>
<protein>
    <submittedName>
        <fullName evidence="1">Uncharacterized protein</fullName>
    </submittedName>
</protein>
<organism evidence="1 2">
    <name type="scientific">Mucilaginibacter pedocola</name>
    <dbReference type="NCBI Taxonomy" id="1792845"/>
    <lineage>
        <taxon>Bacteria</taxon>
        <taxon>Pseudomonadati</taxon>
        <taxon>Bacteroidota</taxon>
        <taxon>Sphingobacteriia</taxon>
        <taxon>Sphingobacteriales</taxon>
        <taxon>Sphingobacteriaceae</taxon>
        <taxon>Mucilaginibacter</taxon>
    </lineage>
</organism>
<dbReference type="OrthoDB" id="794992at2"/>
<accession>A0A1S9PK72</accession>
<gene>
    <name evidence="1" type="ORF">BC343_20415</name>
</gene>
<dbReference type="RefSeq" id="WP_078346629.1">
    <property type="nucleotide sequence ID" value="NZ_MBTF01000002.1"/>
</dbReference>
<sequence length="166" mass="19264">MKQKPNVHPAQLPYNKEVANAYHNVLNAAKRMIAALPAYEARCSLELDEKHSFSDLRIHQFVSPLLYLSLEVGFGDKYYIHFGYEQFDTDHELAGFSSVFLRTLYRLTSKQLTAVNIEDCIHTNNIITTCSELFEVIDDSNHKRHTFKEIRYKPKVSRRKLMKAVA</sequence>
<dbReference type="EMBL" id="MBTF01000002">
    <property type="protein sequence ID" value="OOQ61347.1"/>
    <property type="molecule type" value="Genomic_DNA"/>
</dbReference>
<evidence type="ECO:0000313" key="1">
    <source>
        <dbReference type="EMBL" id="OOQ61347.1"/>
    </source>
</evidence>
<comment type="caution">
    <text evidence="1">The sequence shown here is derived from an EMBL/GenBank/DDBJ whole genome shotgun (WGS) entry which is preliminary data.</text>
</comment>